<accession>A0ABU0I2J1</accession>
<dbReference type="InterPro" id="IPR029044">
    <property type="entry name" value="Nucleotide-diphossugar_trans"/>
</dbReference>
<evidence type="ECO:0000256" key="3">
    <source>
        <dbReference type="ARBA" id="ARBA00022679"/>
    </source>
</evidence>
<dbReference type="Gene3D" id="3.90.550.10">
    <property type="entry name" value="Spore Coat Polysaccharide Biosynthesis Protein SpsA, Chain A"/>
    <property type="match status" value="1"/>
</dbReference>
<dbReference type="InterPro" id="IPR011990">
    <property type="entry name" value="TPR-like_helical_dom_sf"/>
</dbReference>
<organism evidence="4 5">
    <name type="scientific">Methylobacterium aerolatum</name>
    <dbReference type="NCBI Taxonomy" id="418708"/>
    <lineage>
        <taxon>Bacteria</taxon>
        <taxon>Pseudomonadati</taxon>
        <taxon>Pseudomonadota</taxon>
        <taxon>Alphaproteobacteria</taxon>
        <taxon>Hyphomicrobiales</taxon>
        <taxon>Methylobacteriaceae</taxon>
        <taxon>Methylobacterium</taxon>
    </lineage>
</organism>
<comment type="caution">
    <text evidence="4">The sequence shown here is derived from an EMBL/GenBank/DDBJ whole genome shotgun (WGS) entry which is preliminary data.</text>
</comment>
<evidence type="ECO:0000256" key="1">
    <source>
        <dbReference type="ARBA" id="ARBA00006739"/>
    </source>
</evidence>
<evidence type="ECO:0000256" key="2">
    <source>
        <dbReference type="ARBA" id="ARBA00022676"/>
    </source>
</evidence>
<protein>
    <submittedName>
        <fullName evidence="4">GT2 family glycosyltransferase</fullName>
    </submittedName>
</protein>
<evidence type="ECO:0000313" key="5">
    <source>
        <dbReference type="Proteomes" id="UP001231124"/>
    </source>
</evidence>
<reference evidence="4 5" key="1">
    <citation type="submission" date="2023-07" db="EMBL/GenBank/DDBJ databases">
        <title>Genomic Encyclopedia of Type Strains, Phase IV (KMG-IV): sequencing the most valuable type-strain genomes for metagenomic binning, comparative biology and taxonomic classification.</title>
        <authorList>
            <person name="Goeker M."/>
        </authorList>
    </citation>
    <scope>NUCLEOTIDE SEQUENCE [LARGE SCALE GENOMIC DNA]</scope>
    <source>
        <strain evidence="4 5">DSM 19013</strain>
    </source>
</reference>
<dbReference type="SUPFAM" id="SSF48452">
    <property type="entry name" value="TPR-like"/>
    <property type="match status" value="1"/>
</dbReference>
<dbReference type="PANTHER" id="PTHR43179">
    <property type="entry name" value="RHAMNOSYLTRANSFERASE WBBL"/>
    <property type="match status" value="1"/>
</dbReference>
<dbReference type="EMBL" id="JAUSVP010000010">
    <property type="protein sequence ID" value="MDQ0448815.1"/>
    <property type="molecule type" value="Genomic_DNA"/>
</dbReference>
<keyword evidence="2" id="KW-0328">Glycosyltransferase</keyword>
<name>A0ABU0I2J1_9HYPH</name>
<dbReference type="RefSeq" id="WP_238201895.1">
    <property type="nucleotide sequence ID" value="NZ_BPQE01000006.1"/>
</dbReference>
<evidence type="ECO:0000313" key="4">
    <source>
        <dbReference type="EMBL" id="MDQ0448815.1"/>
    </source>
</evidence>
<sequence>MMERDLLDPARHAGALAVAAARALRAGDIDRAHAFADRRCRIRPPAEAHDFLLRAASRRALGDLDGAIDDARTAATIDPDNLIAARWLLRAPSPAERVRAARVIARRETVAGPLGEAVAILAGDRAPAVGTFREGADEIEGWLAWRGTEPMRLTVAFDSDERAVSIMPDPAHALAPILGSAARVRIAWPNGRRTIRLGGFGPEAVILGTDFARTAGEDPSGAMLHRTDGTGPGVTVILPVYDDLASTRLCLATLLADTPRHLTRTIIAIDDATPDPEIARFLDEQEQRGTIRLLRNPVNLGFAASVNRALAGRPSCNDVLILNADTVLSPGVLDRLRRAAYSAPDIGTVTPLSNNGENTSLPRAFTENPLPSVAEIHAIDAMVATINDGRIIDLPNGTGFCLYITRACLDAVGSLGLQFGRGYLEDVDLCLRAAEAGFRNVCAADVYVGHAGSRSFGSDKRALVVRNLALIEAQFPGYERICAAFFASDPLAPVRAAVDARMVMRQAPAHLVVLAEVDSEAWLGVHRQVCGEASILVARVIQRAGRIDLALADAAGGFPQNLRLSAPLRRAGPRLAAALSRLPIRSVEVPFPHTVPEEVRTAVAALKRPLRTSPADPPITPPTRLPIGHTVPERVVALAPSAGTESFRLLCAIVRRWARDGKLPELAIVGATLDDLRLMGMGPVLVTGPVLPEEAVPLIRRLGATTLILLDPDHPTVTGMAFFGLRIAGLHRRCDSVSGRVHIDPTGAPEAVADRLARWVAGAVVERRVA</sequence>
<dbReference type="Proteomes" id="UP001231124">
    <property type="component" value="Unassembled WGS sequence"/>
</dbReference>
<keyword evidence="3" id="KW-0808">Transferase</keyword>
<dbReference type="SUPFAM" id="SSF53448">
    <property type="entry name" value="Nucleotide-diphospho-sugar transferases"/>
    <property type="match status" value="1"/>
</dbReference>
<proteinExistence type="inferred from homology"/>
<keyword evidence="5" id="KW-1185">Reference proteome</keyword>
<gene>
    <name evidence="4" type="ORF">QO012_003327</name>
</gene>
<comment type="similarity">
    <text evidence="1">Belongs to the glycosyltransferase 2 family.</text>
</comment>
<dbReference type="Pfam" id="PF13641">
    <property type="entry name" value="Glyco_tranf_2_3"/>
    <property type="match status" value="1"/>
</dbReference>
<dbReference type="PANTHER" id="PTHR43179:SF12">
    <property type="entry name" value="GALACTOFURANOSYLTRANSFERASE GLFT2"/>
    <property type="match status" value="1"/>
</dbReference>